<sequence>MPGIIGEELFQWEWRGEMPAINHCLSVYCNVNYEGFVLNEGMAMNWFFVRELNHSLPLVPGVMGNISKIENFLNTVFPSV</sequence>
<organism evidence="1 2">
    <name type="scientific">Leptospira noguchii serovar Panama str. CZ214</name>
    <dbReference type="NCBI Taxonomy" id="1001595"/>
    <lineage>
        <taxon>Bacteria</taxon>
        <taxon>Pseudomonadati</taxon>
        <taxon>Spirochaetota</taxon>
        <taxon>Spirochaetia</taxon>
        <taxon>Leptospirales</taxon>
        <taxon>Leptospiraceae</taxon>
        <taxon>Leptospira</taxon>
    </lineage>
</organism>
<dbReference type="Proteomes" id="UP000015442">
    <property type="component" value="Unassembled WGS sequence"/>
</dbReference>
<dbReference type="EMBL" id="AKWY02000034">
    <property type="protein sequence ID" value="EQA70129.1"/>
    <property type="molecule type" value="Genomic_DNA"/>
</dbReference>
<protein>
    <submittedName>
        <fullName evidence="1">Uncharacterized protein</fullName>
    </submittedName>
</protein>
<comment type="caution">
    <text evidence="1">The sequence shown here is derived from an EMBL/GenBank/DDBJ whole genome shotgun (WGS) entry which is preliminary data.</text>
</comment>
<proteinExistence type="predicted"/>
<dbReference type="AlphaFoldDB" id="T0FJ87"/>
<accession>T0FJ87</accession>
<evidence type="ECO:0000313" key="1">
    <source>
        <dbReference type="EMBL" id="EQA70129.1"/>
    </source>
</evidence>
<reference evidence="1 2" key="1">
    <citation type="submission" date="2013-05" db="EMBL/GenBank/DDBJ databases">
        <authorList>
            <person name="Harkins D.M."/>
            <person name="Durkin A.S."/>
            <person name="Brinkac L.M."/>
            <person name="Haft D.H."/>
            <person name="Selengut J.D."/>
            <person name="Sanka R."/>
            <person name="DePew J."/>
            <person name="Purushe J."/>
            <person name="Hartskeerl R.A."/>
            <person name="Ahmed A."/>
            <person name="van der Linden H."/>
            <person name="Goris M.G.A."/>
            <person name="Vinetz J.M."/>
            <person name="Sutton G.G."/>
            <person name="Nierman W.C."/>
            <person name="Fouts D.E."/>
        </authorList>
    </citation>
    <scope>NUCLEOTIDE SEQUENCE [LARGE SCALE GENOMIC DNA]</scope>
    <source>
        <strain evidence="1 2">CZ214</strain>
    </source>
</reference>
<evidence type="ECO:0000313" key="2">
    <source>
        <dbReference type="Proteomes" id="UP000015442"/>
    </source>
</evidence>
<name>T0FJ87_9LEPT</name>
<gene>
    <name evidence="1" type="ORF">LEP1GSC059_1853</name>
</gene>